<accession>A0AA36AGB3</accession>
<proteinExistence type="predicted"/>
<name>A0AA36AGB3_OCTVU</name>
<sequence length="248" mass="28118">MTALNQAGHNKSELRFNIWREMIGDDTCDYIDANKFANVRRDILRNNHLTPSEFETNANNVNIIPENQENIQPIDRNTLEHDIDVGNLKPKVVVGRAETEVKESKNEFEAAMTDAFAEANGEKILEAKSDILRELGISKYQEINERGRAITKVSEHQVKSTIHAHKIDLVLHSSEHMLRTWNITTVGRKCIPKSTGGYEYKVLSSSSEIRQFYDLTLIPPQNLSHQVFLPEDSLSQVIPPEELSAAKV</sequence>
<organism evidence="1 2">
    <name type="scientific">Octopus vulgaris</name>
    <name type="common">Common octopus</name>
    <dbReference type="NCBI Taxonomy" id="6645"/>
    <lineage>
        <taxon>Eukaryota</taxon>
        <taxon>Metazoa</taxon>
        <taxon>Spiralia</taxon>
        <taxon>Lophotrochozoa</taxon>
        <taxon>Mollusca</taxon>
        <taxon>Cephalopoda</taxon>
        <taxon>Coleoidea</taxon>
        <taxon>Octopodiformes</taxon>
        <taxon>Octopoda</taxon>
        <taxon>Incirrata</taxon>
        <taxon>Octopodidae</taxon>
        <taxon>Octopus</taxon>
    </lineage>
</organism>
<protein>
    <submittedName>
        <fullName evidence="1">Uncharacterized protein</fullName>
    </submittedName>
</protein>
<gene>
    <name evidence="1" type="ORF">OCTVUL_1B031396</name>
</gene>
<evidence type="ECO:0000313" key="1">
    <source>
        <dbReference type="EMBL" id="CAI9715034.1"/>
    </source>
</evidence>
<reference evidence="1" key="1">
    <citation type="submission" date="2023-08" db="EMBL/GenBank/DDBJ databases">
        <authorList>
            <person name="Alioto T."/>
            <person name="Alioto T."/>
            <person name="Gomez Garrido J."/>
        </authorList>
    </citation>
    <scope>NUCLEOTIDE SEQUENCE</scope>
</reference>
<dbReference type="AlphaFoldDB" id="A0AA36AGB3"/>
<keyword evidence="2" id="KW-1185">Reference proteome</keyword>
<dbReference type="EMBL" id="OX597814">
    <property type="protein sequence ID" value="CAI9715034.1"/>
    <property type="molecule type" value="Genomic_DNA"/>
</dbReference>
<evidence type="ECO:0000313" key="2">
    <source>
        <dbReference type="Proteomes" id="UP001162480"/>
    </source>
</evidence>
<dbReference type="Proteomes" id="UP001162480">
    <property type="component" value="Chromosome 1"/>
</dbReference>